<sequence length="1076" mass="118823">MRSENCDGAGARQALLHYAEKVSVQSESNNQYPLRTLSCPVSQCLFFDIEGDVNHTWPSSSLLNGTSHYQIKYQSGVHLVMSDNRLLIVYLDRHFFCPPYSSSVRDAHIQPCGREQSLLVVGLASGIHVMLLHEESPPKVLDDVFLETPQSVEKMVSLEDNRLILCYGNTHVGICRLATHNSQKLEAVLTLKQGPRRFLDALASLWDAKRYKDCAYCSTNRSLLVLSNVDLTLWMSTSTGDLTAVSSVAVYESSVAVLPGFGISGCAMLVHSDGGRQPVIFEGSTAAGSGVVAANIKLAQRRPLPSDLHFDSVQYACQSATGAVLLYDSRARVVVVITSGSPIYEGVCDEVEIASTSPVSDLVVGLACTGESIKGCTSFVVYGRSGILCRIGVRSLGLVTADLLERQGSNGKILISLLNLGGKRGIEAVVGACEVGIPVGTLSPLLNEFMRPTFDGCALRMAPGVEGLVTIVYRRIIEAGKLWSSHFSWDLAVNLESVSRCLGECHRILELLLLPNGWLDCPMQQEHVAWQGLVATSSQQFTMRSALNSQAFFLNVLLKGLKDAHSICKLYAILLVELGEEASAFVASIAGQICLERVVWGNDTRAVITSLCMNILECSQGEVVTLLESQKDALPVEAQRAVRIHALIMKGDAEVALSYACENIKSLRKEGLWEYVEGKLDAAFPDYMVPLRLLICWLRHDKSSIEAFLTALERWTAGRSPDQVKQQLRLVMQSVLSDAILLRNVVNWILGHTLEDDRLMCFAEILEEHPLGFEDPRTLPALFYSCWRDRLRNPQVAARGFGDIARSKQRVLLSVRIRCANLALEYASKGVDRLTYVLLLLQEELVKIVEGALQSFEQDISSRSWRERATCHVDELRYFYLMERRLFELAGIYKKYGGAKVQMDILKVHPETPERVTMEVLHDLLVNLVHERGMPAVDAVRSVVREYHGGYASGLPLLPFALFLAHNGEKPETIVEVLLCSGVPAAVVFDAFLRCLDERCDGITFTTGGVVTALAAAVVNMSGEGRGVYVTYLLERVHKFLESEQRFAVLREDDVKQLQQAEKLLHPAFLSSRNQA</sequence>
<accession>G0V1N4</accession>
<dbReference type="AlphaFoldDB" id="G0V1N4"/>
<proteinExistence type="predicted"/>
<name>G0V1N4_TRYCI</name>
<dbReference type="VEuPathDB" id="TriTrypDB:TcIL3000.11.10270"/>
<reference evidence="1" key="1">
    <citation type="journal article" date="2012" name="Proc. Natl. Acad. Sci. U.S.A.">
        <title>Antigenic diversity is generated by distinct evolutionary mechanisms in African trypanosome species.</title>
        <authorList>
            <person name="Jackson A.P."/>
            <person name="Berry A."/>
            <person name="Aslett M."/>
            <person name="Allison H.C."/>
            <person name="Burton P."/>
            <person name="Vavrova-Anderson J."/>
            <person name="Brown R."/>
            <person name="Browne H."/>
            <person name="Corton N."/>
            <person name="Hauser H."/>
            <person name="Gamble J."/>
            <person name="Gilderthorp R."/>
            <person name="Marcello L."/>
            <person name="McQuillan J."/>
            <person name="Otto T.D."/>
            <person name="Quail M.A."/>
            <person name="Sanders M.J."/>
            <person name="van Tonder A."/>
            <person name="Ginger M.L."/>
            <person name="Field M.C."/>
            <person name="Barry J.D."/>
            <person name="Hertz-Fowler C."/>
            <person name="Berriman M."/>
        </authorList>
    </citation>
    <scope>NUCLEOTIDE SEQUENCE</scope>
    <source>
        <strain evidence="1">IL3000</strain>
    </source>
</reference>
<protein>
    <submittedName>
        <fullName evidence="1">Uncharacterized protein TCIL3000_11_10270</fullName>
    </submittedName>
</protein>
<dbReference type="EMBL" id="HE575324">
    <property type="protein sequence ID" value="CCC95555.1"/>
    <property type="molecule type" value="Genomic_DNA"/>
</dbReference>
<organism evidence="1">
    <name type="scientific">Trypanosoma congolense (strain IL3000)</name>
    <dbReference type="NCBI Taxonomy" id="1068625"/>
    <lineage>
        <taxon>Eukaryota</taxon>
        <taxon>Discoba</taxon>
        <taxon>Euglenozoa</taxon>
        <taxon>Kinetoplastea</taxon>
        <taxon>Metakinetoplastina</taxon>
        <taxon>Trypanosomatida</taxon>
        <taxon>Trypanosomatidae</taxon>
        <taxon>Trypanosoma</taxon>
        <taxon>Nannomonas</taxon>
    </lineage>
</organism>
<gene>
    <name evidence="1" type="ORF">TCIL3000_11_10270</name>
</gene>
<evidence type="ECO:0000313" key="1">
    <source>
        <dbReference type="EMBL" id="CCC95555.1"/>
    </source>
</evidence>